<gene>
    <name evidence="2" type="ORF">IAA69_05510</name>
</gene>
<proteinExistence type="predicted"/>
<reference evidence="2" key="2">
    <citation type="journal article" date="2021" name="PeerJ">
        <title>Extensive microbial diversity within the chicken gut microbiome revealed by metagenomics and culture.</title>
        <authorList>
            <person name="Gilroy R."/>
            <person name="Ravi A."/>
            <person name="Getino M."/>
            <person name="Pursley I."/>
            <person name="Horton D.L."/>
            <person name="Alikhan N.F."/>
            <person name="Baker D."/>
            <person name="Gharbi K."/>
            <person name="Hall N."/>
            <person name="Watson M."/>
            <person name="Adriaenssens E.M."/>
            <person name="Foster-Nyarko E."/>
            <person name="Jarju S."/>
            <person name="Secka A."/>
            <person name="Antonio M."/>
            <person name="Oren A."/>
            <person name="Chaudhuri R.R."/>
            <person name="La Ragione R."/>
            <person name="Hildebrand F."/>
            <person name="Pallen M.J."/>
        </authorList>
    </citation>
    <scope>NUCLEOTIDE SEQUENCE</scope>
    <source>
        <strain evidence="2">ChiGjej1B1-2707</strain>
    </source>
</reference>
<dbReference type="InterPro" id="IPR043519">
    <property type="entry name" value="NT_sf"/>
</dbReference>
<protein>
    <submittedName>
        <fullName evidence="2">GTP pyrophosphokinase family protein</fullName>
    </submittedName>
</protein>
<dbReference type="AlphaFoldDB" id="A0A9D1A064"/>
<dbReference type="Gene3D" id="3.30.460.10">
    <property type="entry name" value="Beta Polymerase, domain 2"/>
    <property type="match status" value="1"/>
</dbReference>
<dbReference type="CDD" id="cd05399">
    <property type="entry name" value="NT_Rel-Spo_like"/>
    <property type="match status" value="1"/>
</dbReference>
<dbReference type="InterPro" id="IPR007685">
    <property type="entry name" value="RelA_SpoT"/>
</dbReference>
<evidence type="ECO:0000259" key="1">
    <source>
        <dbReference type="SMART" id="SM00954"/>
    </source>
</evidence>
<name>A0A9D1A064_9ACTN</name>
<comment type="caution">
    <text evidence="2">The sequence shown here is derived from an EMBL/GenBank/DDBJ whole genome shotgun (WGS) entry which is preliminary data.</text>
</comment>
<dbReference type="Gene3D" id="1.10.287.860">
    <property type="entry name" value="Nucleotidyltransferase"/>
    <property type="match status" value="1"/>
</dbReference>
<dbReference type="PANTHER" id="PTHR47837:SF2">
    <property type="entry name" value="GTP PYROPHOSPHOKINASE YWAC"/>
    <property type="match status" value="1"/>
</dbReference>
<reference evidence="2" key="1">
    <citation type="submission" date="2020-10" db="EMBL/GenBank/DDBJ databases">
        <authorList>
            <person name="Gilroy R."/>
        </authorList>
    </citation>
    <scope>NUCLEOTIDE SEQUENCE</scope>
    <source>
        <strain evidence="2">ChiGjej1B1-2707</strain>
    </source>
</reference>
<organism evidence="2 3">
    <name type="scientific">Candidatus Aveggerthella stercoripullorum</name>
    <dbReference type="NCBI Taxonomy" id="2840688"/>
    <lineage>
        <taxon>Bacteria</taxon>
        <taxon>Bacillati</taxon>
        <taxon>Actinomycetota</taxon>
        <taxon>Coriobacteriia</taxon>
        <taxon>Eggerthellales</taxon>
        <taxon>Eggerthellaceae</taxon>
        <taxon>Eggerthellaceae incertae sedis</taxon>
        <taxon>Candidatus Aveggerthella</taxon>
    </lineage>
</organism>
<evidence type="ECO:0000313" key="2">
    <source>
        <dbReference type="EMBL" id="HIR01704.1"/>
    </source>
</evidence>
<dbReference type="InterPro" id="IPR052366">
    <property type="entry name" value="GTP_Pyrophosphokinase"/>
</dbReference>
<evidence type="ECO:0000313" key="3">
    <source>
        <dbReference type="Proteomes" id="UP000824261"/>
    </source>
</evidence>
<dbReference type="SMART" id="SM00954">
    <property type="entry name" value="RelA_SpoT"/>
    <property type="match status" value="1"/>
</dbReference>
<sequence length="225" mass="25717">MQRFDSDLARSILKEHSLPFRELMAYYRCALMEVETKFRVLNEDLSLDSEQNPIEGIESRLKSVESILEKAERKGIDLTPAAIEAGMSDIAGIRVLCSFESDVYMLANALLSQDDVQLVEKKDYIAHPKENGYRSLHLIVSVPIFLHDCRKTMEVEVQLRTLAMDVWASLEHKLLYKKDEARKTELVRRNLLECANLAARIDRLMSEADQEITGREVPSLQASDC</sequence>
<dbReference type="EMBL" id="DVGB01000064">
    <property type="protein sequence ID" value="HIR01704.1"/>
    <property type="molecule type" value="Genomic_DNA"/>
</dbReference>
<accession>A0A9D1A064</accession>
<dbReference type="Proteomes" id="UP000824261">
    <property type="component" value="Unassembled WGS sequence"/>
</dbReference>
<dbReference type="Pfam" id="PF04607">
    <property type="entry name" value="RelA_SpoT"/>
    <property type="match status" value="1"/>
</dbReference>
<dbReference type="SUPFAM" id="SSF81301">
    <property type="entry name" value="Nucleotidyltransferase"/>
    <property type="match status" value="1"/>
</dbReference>
<feature type="domain" description="RelA/SpoT" evidence="1">
    <location>
        <begin position="59"/>
        <end position="182"/>
    </location>
</feature>
<dbReference type="GO" id="GO:0015969">
    <property type="term" value="P:guanosine tetraphosphate metabolic process"/>
    <property type="evidence" value="ECO:0007669"/>
    <property type="project" value="InterPro"/>
</dbReference>
<dbReference type="PANTHER" id="PTHR47837">
    <property type="entry name" value="GTP PYROPHOSPHOKINASE YJBM"/>
    <property type="match status" value="1"/>
</dbReference>